<evidence type="ECO:0000313" key="5">
    <source>
        <dbReference type="EMBL" id="CAI2379608.1"/>
    </source>
</evidence>
<evidence type="ECO:0000256" key="2">
    <source>
        <dbReference type="ARBA" id="ARBA00022884"/>
    </source>
</evidence>
<gene>
    <name evidence="5" type="ORF">ECRASSUSDP1_LOCUS21021</name>
</gene>
<dbReference type="Proteomes" id="UP001295684">
    <property type="component" value="Unassembled WGS sequence"/>
</dbReference>
<name>A0AAD1XVE3_EUPCR</name>
<dbReference type="CDD" id="cd00590">
    <property type="entry name" value="RRM_SF"/>
    <property type="match status" value="1"/>
</dbReference>
<sequence length="232" mass="27338">MNFETKVSTVDDFDPVEEQKTGKTIKYYTYTVKGNKKRIEERKKKWKIFNKDTGGAKERIGNMQKENHKDLDIVQKMQKRRGLKDPKLEEFQKRLNEVDSGAAQEELRKKEIERQIFLEEKRKREMESQLPGSLQGVNVDDLDMRSVKVSSIPESCTEEELIEIFSQYGKVWRCKIPISYGRNGKPLTKHKGFGFVNFEREEDAKRVVDMHEVEYGFTFLLAEYGRKPKDRS</sequence>
<dbReference type="InterPro" id="IPR012677">
    <property type="entry name" value="Nucleotide-bd_a/b_plait_sf"/>
</dbReference>
<feature type="domain" description="RRM" evidence="4">
    <location>
        <begin position="145"/>
        <end position="227"/>
    </location>
</feature>
<comment type="caution">
    <text evidence="5">The sequence shown here is derived from an EMBL/GenBank/DDBJ whole genome shotgun (WGS) entry which is preliminary data.</text>
</comment>
<dbReference type="Gene3D" id="3.30.70.330">
    <property type="match status" value="1"/>
</dbReference>
<evidence type="ECO:0000256" key="3">
    <source>
        <dbReference type="PROSITE-ProRule" id="PRU00176"/>
    </source>
</evidence>
<dbReference type="InterPro" id="IPR000504">
    <property type="entry name" value="RRM_dom"/>
</dbReference>
<reference evidence="5" key="1">
    <citation type="submission" date="2023-07" db="EMBL/GenBank/DDBJ databases">
        <authorList>
            <consortium name="AG Swart"/>
            <person name="Singh M."/>
            <person name="Singh A."/>
            <person name="Seah K."/>
            <person name="Emmerich C."/>
        </authorList>
    </citation>
    <scope>NUCLEOTIDE SEQUENCE</scope>
    <source>
        <strain evidence="5">DP1</strain>
    </source>
</reference>
<organism evidence="5 6">
    <name type="scientific">Euplotes crassus</name>
    <dbReference type="NCBI Taxonomy" id="5936"/>
    <lineage>
        <taxon>Eukaryota</taxon>
        <taxon>Sar</taxon>
        <taxon>Alveolata</taxon>
        <taxon>Ciliophora</taxon>
        <taxon>Intramacronucleata</taxon>
        <taxon>Spirotrichea</taxon>
        <taxon>Hypotrichia</taxon>
        <taxon>Euplotida</taxon>
        <taxon>Euplotidae</taxon>
        <taxon>Moneuplotes</taxon>
    </lineage>
</organism>
<accession>A0AAD1XVE3</accession>
<evidence type="ECO:0000313" key="6">
    <source>
        <dbReference type="Proteomes" id="UP001295684"/>
    </source>
</evidence>
<dbReference type="PANTHER" id="PTHR24012">
    <property type="entry name" value="RNA BINDING PROTEIN"/>
    <property type="match status" value="1"/>
</dbReference>
<proteinExistence type="predicted"/>
<dbReference type="Pfam" id="PF00076">
    <property type="entry name" value="RRM_1"/>
    <property type="match status" value="1"/>
</dbReference>
<evidence type="ECO:0000256" key="1">
    <source>
        <dbReference type="ARBA" id="ARBA00022737"/>
    </source>
</evidence>
<dbReference type="SMART" id="SM00360">
    <property type="entry name" value="RRM"/>
    <property type="match status" value="1"/>
</dbReference>
<dbReference type="EMBL" id="CAMPGE010021463">
    <property type="protein sequence ID" value="CAI2379608.1"/>
    <property type="molecule type" value="Genomic_DNA"/>
</dbReference>
<dbReference type="GO" id="GO:0003723">
    <property type="term" value="F:RNA binding"/>
    <property type="evidence" value="ECO:0007669"/>
    <property type="project" value="UniProtKB-UniRule"/>
</dbReference>
<dbReference type="SUPFAM" id="SSF54928">
    <property type="entry name" value="RNA-binding domain, RBD"/>
    <property type="match status" value="1"/>
</dbReference>
<dbReference type="PROSITE" id="PS50102">
    <property type="entry name" value="RRM"/>
    <property type="match status" value="1"/>
</dbReference>
<dbReference type="InterPro" id="IPR035979">
    <property type="entry name" value="RBD_domain_sf"/>
</dbReference>
<keyword evidence="2 3" id="KW-0694">RNA-binding</keyword>
<keyword evidence="6" id="KW-1185">Reference proteome</keyword>
<protein>
    <recommendedName>
        <fullName evidence="4">RRM domain-containing protein</fullName>
    </recommendedName>
</protein>
<keyword evidence="1" id="KW-0677">Repeat</keyword>
<evidence type="ECO:0000259" key="4">
    <source>
        <dbReference type="PROSITE" id="PS50102"/>
    </source>
</evidence>
<dbReference type="AlphaFoldDB" id="A0AAD1XVE3"/>